<evidence type="ECO:0000313" key="6">
    <source>
        <dbReference type="Proteomes" id="UP000576087"/>
    </source>
</evidence>
<evidence type="ECO:0000313" key="2">
    <source>
        <dbReference type="EMBL" id="MBB4413810.1"/>
    </source>
</evidence>
<comment type="caution">
    <text evidence="1">The sequence shown here is derived from an EMBL/GenBank/DDBJ whole genome shotgun (WGS) entry which is preliminary data.</text>
</comment>
<dbReference type="RefSeq" id="WP_183827660.1">
    <property type="nucleotide sequence ID" value="NZ_JACIGW010000006.1"/>
</dbReference>
<dbReference type="EMBL" id="JACIHM010000007">
    <property type="protein sequence ID" value="MBB4448425.1"/>
    <property type="molecule type" value="Genomic_DNA"/>
</dbReference>
<evidence type="ECO:0000313" key="1">
    <source>
        <dbReference type="EMBL" id="MBB4350615.1"/>
    </source>
</evidence>
<gene>
    <name evidence="2" type="ORF">GGE31_004348</name>
    <name evidence="1" type="ORF">GGE33_004389</name>
    <name evidence="3" type="ORF">GGE35_004271</name>
</gene>
<evidence type="ECO:0000313" key="4">
    <source>
        <dbReference type="Proteomes" id="UP000520770"/>
    </source>
</evidence>
<proteinExistence type="predicted"/>
<dbReference type="Proteomes" id="UP000520770">
    <property type="component" value="Unassembled WGS sequence"/>
</dbReference>
<dbReference type="EMBL" id="JACIGW010000006">
    <property type="protein sequence ID" value="MBB4350615.1"/>
    <property type="molecule type" value="Genomic_DNA"/>
</dbReference>
<accession>A0A7W6WRY6</accession>
<evidence type="ECO:0000313" key="3">
    <source>
        <dbReference type="EMBL" id="MBB4448425.1"/>
    </source>
</evidence>
<reference evidence="4 5" key="1">
    <citation type="submission" date="2020-08" db="EMBL/GenBank/DDBJ databases">
        <title>Genomic Encyclopedia of Type Strains, Phase IV (KMG-V): Genome sequencing to study the core and pangenomes of soil and plant-associated prokaryotes.</title>
        <authorList>
            <person name="Whitman W."/>
        </authorList>
    </citation>
    <scope>NUCLEOTIDE SEQUENCE [LARGE SCALE GENOMIC DNA]</scope>
    <source>
        <strain evidence="2 5">SEMIA 444</strain>
        <strain evidence="1 4">SEMIA 448</strain>
        <strain evidence="3 6">SEMIA 452</strain>
    </source>
</reference>
<organism evidence="1 4">
    <name type="scientific">Aliirhizobium cellulosilyticum</name>
    <dbReference type="NCBI Taxonomy" id="393664"/>
    <lineage>
        <taxon>Bacteria</taxon>
        <taxon>Pseudomonadati</taxon>
        <taxon>Pseudomonadota</taxon>
        <taxon>Alphaproteobacteria</taxon>
        <taxon>Hyphomicrobiales</taxon>
        <taxon>Rhizobiaceae</taxon>
        <taxon>Aliirhizobium</taxon>
    </lineage>
</organism>
<evidence type="ECO:0000313" key="5">
    <source>
        <dbReference type="Proteomes" id="UP000524535"/>
    </source>
</evidence>
<dbReference type="Proteomes" id="UP000576087">
    <property type="component" value="Unassembled WGS sequence"/>
</dbReference>
<protein>
    <submittedName>
        <fullName evidence="1">Uncharacterized protein</fullName>
    </submittedName>
</protein>
<dbReference type="EMBL" id="JACIGY010000007">
    <property type="protein sequence ID" value="MBB4413810.1"/>
    <property type="molecule type" value="Genomic_DNA"/>
</dbReference>
<sequence>MIGGGISLFGFDLFGPVRKVIANAREEARLTPEAFARTAKEDHDDQETVERDDNVTLFWSVHFAY</sequence>
<name>A0A7W6WRY6_9HYPH</name>
<keyword evidence="5" id="KW-1185">Reference proteome</keyword>
<dbReference type="Proteomes" id="UP000524535">
    <property type="component" value="Unassembled WGS sequence"/>
</dbReference>
<dbReference type="AlphaFoldDB" id="A0A7W6WRY6"/>